<feature type="transmembrane region" description="Helical" evidence="1">
    <location>
        <begin position="46"/>
        <end position="64"/>
    </location>
</feature>
<dbReference type="GO" id="GO:0016747">
    <property type="term" value="F:acyltransferase activity, transferring groups other than amino-acyl groups"/>
    <property type="evidence" value="ECO:0007669"/>
    <property type="project" value="InterPro"/>
</dbReference>
<keyword evidence="3" id="KW-0808">Transferase</keyword>
<feature type="domain" description="Acyltransferase 3" evidence="2">
    <location>
        <begin position="10"/>
        <end position="353"/>
    </location>
</feature>
<dbReference type="GO" id="GO:0009103">
    <property type="term" value="P:lipopolysaccharide biosynthetic process"/>
    <property type="evidence" value="ECO:0007669"/>
    <property type="project" value="TreeGrafter"/>
</dbReference>
<evidence type="ECO:0000313" key="3">
    <source>
        <dbReference type="EMBL" id="ALL64348.1"/>
    </source>
</evidence>
<keyword evidence="3" id="KW-0012">Acyltransferase</keyword>
<accession>A0A0P0R8L9</accession>
<dbReference type="InterPro" id="IPR050879">
    <property type="entry name" value="Acyltransferase_3"/>
</dbReference>
<protein>
    <submittedName>
        <fullName evidence="3">Acyltransferase 3</fullName>
    </submittedName>
</protein>
<sequence length="403" mass="46272">MNDPQGSRIDDIEVLRAFAVLYTIIGHVKSLFFWGNDTLYTVDQYFGLWTGVDLFFAISGFVIARDLLHRLENADGDEKFWRSVFAFWIRRVYRIWPTSWLWVLVITILGVVFHKSHMFGHLTSNLADFVTVVMQVANFHFWHCQVNHLANECGGAAPWWSLSLEEQFYLALPIAFFVLRKNLKYLMIAAVIVQIFIPRTVWSFGWVIRTDAICLGVLIAIFSASHIYRLLEPTFLKKRWISAAFLALMLFLLAGLPSNWDGKINPVPFSTGMVALVSAALVFTASFNQNYFIRNRVLKSIFLWIGTRSFALYLIHGLAMFVTIAIWRHLVPLTTQFGGQYTLRFLVTYLAILISATELNFRFIEAPLRARGRVAARRMQNSHRTCIDEPLALSAVRSIKEDA</sequence>
<dbReference type="AlphaFoldDB" id="A0A0P0R8L9"/>
<feature type="transmembrane region" description="Helical" evidence="1">
    <location>
        <begin position="159"/>
        <end position="178"/>
    </location>
</feature>
<dbReference type="RefSeq" id="WP_051454171.1">
    <property type="nucleotide sequence ID" value="NZ_CP012746.1"/>
</dbReference>
<reference evidence="3 4" key="1">
    <citation type="journal article" date="2014" name="Genome Announc.">
        <title>Draft Genome Sequence of the Haloacid-Degrading Burkholderia caribensis Strain MBA4.</title>
        <authorList>
            <person name="Pan Y."/>
            <person name="Kong K.F."/>
            <person name="Tsang J.S."/>
        </authorList>
    </citation>
    <scope>NUCLEOTIDE SEQUENCE [LARGE SCALE GENOMIC DNA]</scope>
    <source>
        <strain evidence="3 4">MBA4</strain>
    </source>
</reference>
<dbReference type="PANTHER" id="PTHR23028">
    <property type="entry name" value="ACETYLTRANSFERASE"/>
    <property type="match status" value="1"/>
</dbReference>
<dbReference type="Pfam" id="PF01757">
    <property type="entry name" value="Acyl_transf_3"/>
    <property type="match status" value="1"/>
</dbReference>
<keyword evidence="1" id="KW-1133">Transmembrane helix</keyword>
<evidence type="ECO:0000313" key="4">
    <source>
        <dbReference type="Proteomes" id="UP000019146"/>
    </source>
</evidence>
<feature type="transmembrane region" description="Helical" evidence="1">
    <location>
        <begin position="92"/>
        <end position="113"/>
    </location>
</feature>
<feature type="transmembrane region" description="Helical" evidence="1">
    <location>
        <begin position="185"/>
        <end position="202"/>
    </location>
</feature>
<dbReference type="GO" id="GO:0016020">
    <property type="term" value="C:membrane"/>
    <property type="evidence" value="ECO:0007669"/>
    <property type="project" value="TreeGrafter"/>
</dbReference>
<feature type="transmembrane region" description="Helical" evidence="1">
    <location>
        <begin position="240"/>
        <end position="257"/>
    </location>
</feature>
<dbReference type="InterPro" id="IPR002656">
    <property type="entry name" value="Acyl_transf_3_dom"/>
</dbReference>
<dbReference type="KEGG" id="bcai:K788_0007837"/>
<dbReference type="Proteomes" id="UP000019146">
    <property type="component" value="Chromosome 1"/>
</dbReference>
<organism evidence="3 4">
    <name type="scientific">Paraburkholderia caribensis MBA4</name>
    <dbReference type="NCBI Taxonomy" id="1323664"/>
    <lineage>
        <taxon>Bacteria</taxon>
        <taxon>Pseudomonadati</taxon>
        <taxon>Pseudomonadota</taxon>
        <taxon>Betaproteobacteria</taxon>
        <taxon>Burkholderiales</taxon>
        <taxon>Burkholderiaceae</taxon>
        <taxon>Paraburkholderia</taxon>
    </lineage>
</organism>
<dbReference type="GeneID" id="69968531"/>
<feature type="transmembrane region" description="Helical" evidence="1">
    <location>
        <begin position="208"/>
        <end position="228"/>
    </location>
</feature>
<feature type="transmembrane region" description="Helical" evidence="1">
    <location>
        <begin position="310"/>
        <end position="330"/>
    </location>
</feature>
<feature type="transmembrane region" description="Helical" evidence="1">
    <location>
        <begin position="14"/>
        <end position="34"/>
    </location>
</feature>
<proteinExistence type="predicted"/>
<keyword evidence="1" id="KW-0472">Membrane</keyword>
<keyword evidence="1" id="KW-0812">Transmembrane</keyword>
<feature type="transmembrane region" description="Helical" evidence="1">
    <location>
        <begin position="342"/>
        <end position="361"/>
    </location>
</feature>
<evidence type="ECO:0000259" key="2">
    <source>
        <dbReference type="Pfam" id="PF01757"/>
    </source>
</evidence>
<name>A0A0P0R8L9_9BURK</name>
<gene>
    <name evidence="3" type="ORF">K788_0007837</name>
</gene>
<dbReference type="PANTHER" id="PTHR23028:SF53">
    <property type="entry name" value="ACYL_TRANSF_3 DOMAIN-CONTAINING PROTEIN"/>
    <property type="match status" value="1"/>
</dbReference>
<evidence type="ECO:0000256" key="1">
    <source>
        <dbReference type="SAM" id="Phobius"/>
    </source>
</evidence>
<feature type="transmembrane region" description="Helical" evidence="1">
    <location>
        <begin position="269"/>
        <end position="289"/>
    </location>
</feature>
<dbReference type="EMBL" id="CP012746">
    <property type="protein sequence ID" value="ALL64348.1"/>
    <property type="molecule type" value="Genomic_DNA"/>
</dbReference>